<keyword evidence="1 2" id="KW-0479">Metal-binding</keyword>
<comment type="caution">
    <text evidence="1">Lacks conserved residue(s) required for the propagation of feature annotation.</text>
</comment>
<gene>
    <name evidence="6" type="ORF">OKIOD_LOCUS13258</name>
</gene>
<keyword evidence="3" id="KW-1133">Transmembrane helix</keyword>
<dbReference type="Proteomes" id="UP001158576">
    <property type="component" value="Chromosome 2"/>
</dbReference>
<sequence>MKLLNGLLATSAYALVDENNDTLNEAEYGNLDEFQLNELLGLDLFEGDIITDEPGTLNKDRNAQLDLSYRWPNRLISIGVEPQVAMNVVGSLHQAIREMEAKSLVSFRAADETIDDWIRIYLGGGCSSSVGRIGGRQSLSLADGCSAMATIMHEFTHALGIKHAQSRPDRDDYVEIMWDNIDPTKYNNFEKVSDDQWTTFGIPYPYMSVMHYSQGGFAIDKSKPTIVTKDPFYQDLIGQRASYTKADNDLLNNLYSYSDADLDLANCGCNKIEMKGLTYQSGRNGVYVKDANGSLSGDRYGYGHETRGDWLYYRRGSYSWFIGSTKGGSSRGVEAPDVAFCPENIEKTWREYSGGDWYETGSVVSRCVDSVKCCPSLTLMHRNSRYPEINGDYFAAGEVHHRPYYLHASEDYAIFFNGESWEISASAGLNTKMHEGFILHTSDFCISDLTSAKFVSTFDDTVLDSRLTCGSNSFNVNPRFEASMKAHAPHVQDEPAVETSVVEMDTSGYCPSDEAMFSWKIDDWQSFFDAGNSRRSPTFVDKDGYTWQISVYPNSKPSSSNYGHLSIYAYLVAGDYDSSLAFPAHGKQITMGILEQGKPCKDRLTQRRMITTVPSHGGWENPSENGSTNRGYSKFISHGLLFYRDWNYVYDNSMIFTVGISEATGTWLECDMAEVGEYDRCMMKQEYDDDLNIESDGSITGRGTAKVTSIPHSQYGERCLSVTISTATSITFAITGEILSGTEFKAGTVFPWYRERVYPSGETEYNFLVDIGFDDYYSRVQQYITMEIVNHEDATARFIRSEMTFGRCPEARTIKGDNVVGINNSNEISRVTELLMIIESYVDQGNDSLIILWSCLITASVIGVIIALIYLSCAIRKQRTEMKTKRESKKELVPDDY</sequence>
<dbReference type="SUPFAM" id="SSF49599">
    <property type="entry name" value="TRAF domain-like"/>
    <property type="match status" value="1"/>
</dbReference>
<keyword evidence="1 2" id="KW-0645">Protease</keyword>
<dbReference type="PRINTS" id="PR00480">
    <property type="entry name" value="ASTACIN"/>
</dbReference>
<dbReference type="EC" id="3.4.24.-" evidence="2"/>
<keyword evidence="3" id="KW-0472">Membrane</keyword>
<dbReference type="Gene3D" id="2.60.210.10">
    <property type="entry name" value="Apoptosis, Tumor Necrosis Factor Receptor Associated Protein 2, Chain A"/>
    <property type="match status" value="1"/>
</dbReference>
<evidence type="ECO:0000313" key="7">
    <source>
        <dbReference type="Proteomes" id="UP001158576"/>
    </source>
</evidence>
<proteinExistence type="predicted"/>
<dbReference type="PANTHER" id="PTHR10127">
    <property type="entry name" value="DISCOIDIN, CUB, EGF, LAMININ , AND ZINC METALLOPROTEASE DOMAIN CONTAINING"/>
    <property type="match status" value="1"/>
</dbReference>
<dbReference type="Pfam" id="PF22486">
    <property type="entry name" value="MATH_2"/>
    <property type="match status" value="1"/>
</dbReference>
<evidence type="ECO:0000259" key="4">
    <source>
        <dbReference type="PROSITE" id="PS50144"/>
    </source>
</evidence>
<keyword evidence="1 2" id="KW-0482">Metalloprotease</keyword>
<dbReference type="PROSITE" id="PS50144">
    <property type="entry name" value="MATH"/>
    <property type="match status" value="1"/>
</dbReference>
<dbReference type="InterPro" id="IPR024079">
    <property type="entry name" value="MetalloPept_cat_dom_sf"/>
</dbReference>
<keyword evidence="1 2" id="KW-0862">Zinc</keyword>
<dbReference type="PROSITE" id="PS51864">
    <property type="entry name" value="ASTACIN"/>
    <property type="match status" value="1"/>
</dbReference>
<feature type="active site" evidence="1">
    <location>
        <position position="154"/>
    </location>
</feature>
<dbReference type="Gene3D" id="3.40.390.10">
    <property type="entry name" value="Collagenase (Catalytic Domain)"/>
    <property type="match status" value="1"/>
</dbReference>
<evidence type="ECO:0000313" key="6">
    <source>
        <dbReference type="EMBL" id="CAG5110042.1"/>
    </source>
</evidence>
<evidence type="ECO:0000256" key="1">
    <source>
        <dbReference type="PROSITE-ProRule" id="PRU01211"/>
    </source>
</evidence>
<dbReference type="InterPro" id="IPR002083">
    <property type="entry name" value="MATH/TRAF_dom"/>
</dbReference>
<feature type="domain" description="Peptidase M12A" evidence="5">
    <location>
        <begin position="62"/>
        <end position="258"/>
    </location>
</feature>
<keyword evidence="3" id="KW-0812">Transmembrane</keyword>
<dbReference type="InterPro" id="IPR008974">
    <property type="entry name" value="TRAF-like"/>
</dbReference>
<dbReference type="InterPro" id="IPR001506">
    <property type="entry name" value="Peptidase_M12A"/>
</dbReference>
<keyword evidence="1 2" id="KW-0378">Hydrolase</keyword>
<protein>
    <recommendedName>
        <fullName evidence="2">Metalloendopeptidase</fullName>
        <ecNumber evidence="2">3.4.24.-</ecNumber>
    </recommendedName>
</protein>
<dbReference type="SUPFAM" id="SSF55486">
    <property type="entry name" value="Metalloproteases ('zincins'), catalytic domain"/>
    <property type="match status" value="1"/>
</dbReference>
<dbReference type="Pfam" id="PF01400">
    <property type="entry name" value="Astacin"/>
    <property type="match status" value="1"/>
</dbReference>
<organism evidence="6 7">
    <name type="scientific">Oikopleura dioica</name>
    <name type="common">Tunicate</name>
    <dbReference type="NCBI Taxonomy" id="34765"/>
    <lineage>
        <taxon>Eukaryota</taxon>
        <taxon>Metazoa</taxon>
        <taxon>Chordata</taxon>
        <taxon>Tunicata</taxon>
        <taxon>Appendicularia</taxon>
        <taxon>Copelata</taxon>
        <taxon>Oikopleuridae</taxon>
        <taxon>Oikopleura</taxon>
    </lineage>
</organism>
<dbReference type="SMART" id="SM00235">
    <property type="entry name" value="ZnMc"/>
    <property type="match status" value="1"/>
</dbReference>
<name>A0ABN7T1B3_OIKDI</name>
<dbReference type="InterPro" id="IPR006026">
    <property type="entry name" value="Peptidase_Metallo"/>
</dbReference>
<dbReference type="InterPro" id="IPR034035">
    <property type="entry name" value="Astacin-like_dom"/>
</dbReference>
<keyword evidence="7" id="KW-1185">Reference proteome</keyword>
<feature type="binding site" evidence="1">
    <location>
        <position position="163"/>
    </location>
    <ligand>
        <name>Zn(2+)</name>
        <dbReference type="ChEBI" id="CHEBI:29105"/>
        <note>catalytic</note>
    </ligand>
</feature>
<dbReference type="PANTHER" id="PTHR10127:SF814">
    <property type="entry name" value="MEPRIN A SUBUNIT BETA"/>
    <property type="match status" value="1"/>
</dbReference>
<feature type="transmembrane region" description="Helical" evidence="3">
    <location>
        <begin position="850"/>
        <end position="875"/>
    </location>
</feature>
<dbReference type="EMBL" id="OU015567">
    <property type="protein sequence ID" value="CAG5110042.1"/>
    <property type="molecule type" value="Genomic_DNA"/>
</dbReference>
<feature type="binding site" evidence="1">
    <location>
        <position position="157"/>
    </location>
    <ligand>
        <name>Zn(2+)</name>
        <dbReference type="ChEBI" id="CHEBI:29105"/>
        <note>catalytic</note>
    </ligand>
</feature>
<feature type="binding site" evidence="1">
    <location>
        <position position="153"/>
    </location>
    <ligand>
        <name>Zn(2+)</name>
        <dbReference type="ChEBI" id="CHEBI:29105"/>
        <note>catalytic</note>
    </ligand>
</feature>
<dbReference type="CDD" id="cd04280">
    <property type="entry name" value="ZnMc_astacin_like"/>
    <property type="match status" value="1"/>
</dbReference>
<accession>A0ABN7T1B3</accession>
<feature type="domain" description="MATH" evidence="4">
    <location>
        <begin position="514"/>
        <end position="660"/>
    </location>
</feature>
<evidence type="ECO:0000259" key="5">
    <source>
        <dbReference type="PROSITE" id="PS51864"/>
    </source>
</evidence>
<evidence type="ECO:0000256" key="2">
    <source>
        <dbReference type="RuleBase" id="RU361183"/>
    </source>
</evidence>
<comment type="cofactor">
    <cofactor evidence="1 2">
        <name>Zn(2+)</name>
        <dbReference type="ChEBI" id="CHEBI:29105"/>
    </cofactor>
    <text evidence="1 2">Binds 1 zinc ion per subunit.</text>
</comment>
<evidence type="ECO:0000256" key="3">
    <source>
        <dbReference type="SAM" id="Phobius"/>
    </source>
</evidence>
<reference evidence="6 7" key="1">
    <citation type="submission" date="2021-04" db="EMBL/GenBank/DDBJ databases">
        <authorList>
            <person name="Bliznina A."/>
        </authorList>
    </citation>
    <scope>NUCLEOTIDE SEQUENCE [LARGE SCALE GENOMIC DNA]</scope>
</reference>